<feature type="transmembrane region" description="Helical" evidence="1">
    <location>
        <begin position="282"/>
        <end position="300"/>
    </location>
</feature>
<keyword evidence="1" id="KW-0472">Membrane</keyword>
<protein>
    <submittedName>
        <fullName evidence="2">Uncharacterized protein</fullName>
    </submittedName>
</protein>
<feature type="transmembrane region" description="Helical" evidence="1">
    <location>
        <begin position="6"/>
        <end position="32"/>
    </location>
</feature>
<dbReference type="AlphaFoldDB" id="A0A840Y8M4"/>
<feature type="transmembrane region" description="Helical" evidence="1">
    <location>
        <begin position="78"/>
        <end position="98"/>
    </location>
</feature>
<feature type="transmembrane region" description="Helical" evidence="1">
    <location>
        <begin position="110"/>
        <end position="128"/>
    </location>
</feature>
<name>A0A840Y8M4_9PROT</name>
<feature type="transmembrane region" description="Helical" evidence="1">
    <location>
        <begin position="140"/>
        <end position="162"/>
    </location>
</feature>
<sequence>MTGLAEAWLLAFILAASLGAGALAVLASGILLRERWVEPLLSPLSAAARAMPVLIPLALPLVLMAGDLYPWAGQPRGLAVLAAGAAILSLWAVLGRLLPRPSRTRWRAGLSLLLIALSAAIGFEDWALSRDLRWAGSLNGIGMLAGGAAASLALAVLAHGPPQDAEARTGLERALLTLGIAVLWFLFVAFLTVWAADLPAEAAWYLRRSEGAWFWLKTGLALPALLGAIALSVLPQWRPWRMRAACALLVVQHGAIVLWSVRPDVALAPGGTRGGTSPLLDAIVIAAMALVLVLAGRLAGRREARPV</sequence>
<evidence type="ECO:0000256" key="1">
    <source>
        <dbReference type="SAM" id="Phobius"/>
    </source>
</evidence>
<evidence type="ECO:0000313" key="2">
    <source>
        <dbReference type="EMBL" id="MBB5695099.1"/>
    </source>
</evidence>
<comment type="caution">
    <text evidence="2">The sequence shown here is derived from an EMBL/GenBank/DDBJ whole genome shotgun (WGS) entry which is preliminary data.</text>
</comment>
<feature type="transmembrane region" description="Helical" evidence="1">
    <location>
        <begin position="174"/>
        <end position="194"/>
    </location>
</feature>
<feature type="transmembrane region" description="Helical" evidence="1">
    <location>
        <begin position="246"/>
        <end position="262"/>
    </location>
</feature>
<keyword evidence="1" id="KW-1133">Transmembrane helix</keyword>
<keyword evidence="1" id="KW-0812">Transmembrane</keyword>
<reference evidence="2 3" key="1">
    <citation type="submission" date="2020-08" db="EMBL/GenBank/DDBJ databases">
        <title>Genomic Encyclopedia of Type Strains, Phase IV (KMG-IV): sequencing the most valuable type-strain genomes for metagenomic binning, comparative biology and taxonomic classification.</title>
        <authorList>
            <person name="Goeker M."/>
        </authorList>
    </citation>
    <scope>NUCLEOTIDE SEQUENCE [LARGE SCALE GENOMIC DNA]</scope>
    <source>
        <strain evidence="2 3">DSM 25622</strain>
    </source>
</reference>
<dbReference type="RefSeq" id="WP_184520309.1">
    <property type="nucleotide sequence ID" value="NZ_JACIJD010000014.1"/>
</dbReference>
<accession>A0A840Y8M4</accession>
<proteinExistence type="predicted"/>
<dbReference type="EMBL" id="JACIJD010000014">
    <property type="protein sequence ID" value="MBB5695099.1"/>
    <property type="molecule type" value="Genomic_DNA"/>
</dbReference>
<feature type="transmembrane region" description="Helical" evidence="1">
    <location>
        <begin position="53"/>
        <end position="72"/>
    </location>
</feature>
<organism evidence="2 3">
    <name type="scientific">Muricoccus pecuniae</name>
    <dbReference type="NCBI Taxonomy" id="693023"/>
    <lineage>
        <taxon>Bacteria</taxon>
        <taxon>Pseudomonadati</taxon>
        <taxon>Pseudomonadota</taxon>
        <taxon>Alphaproteobacteria</taxon>
        <taxon>Acetobacterales</taxon>
        <taxon>Roseomonadaceae</taxon>
        <taxon>Muricoccus</taxon>
    </lineage>
</organism>
<dbReference type="Proteomes" id="UP000580654">
    <property type="component" value="Unassembled WGS sequence"/>
</dbReference>
<keyword evidence="3" id="KW-1185">Reference proteome</keyword>
<gene>
    <name evidence="2" type="ORF">FHS87_003153</name>
</gene>
<feature type="transmembrane region" description="Helical" evidence="1">
    <location>
        <begin position="214"/>
        <end position="234"/>
    </location>
</feature>
<evidence type="ECO:0000313" key="3">
    <source>
        <dbReference type="Proteomes" id="UP000580654"/>
    </source>
</evidence>